<dbReference type="InterPro" id="IPR011006">
    <property type="entry name" value="CheY-like_superfamily"/>
</dbReference>
<evidence type="ECO:0000313" key="4">
    <source>
        <dbReference type="EMBL" id="OGD86686.1"/>
    </source>
</evidence>
<comment type="caution">
    <text evidence="4">The sequence shown here is derived from an EMBL/GenBank/DDBJ whole genome shotgun (WGS) entry which is preliminary data.</text>
</comment>
<name>A0A1F5G483_9BACT</name>
<evidence type="ECO:0000256" key="1">
    <source>
        <dbReference type="ARBA" id="ARBA00022553"/>
    </source>
</evidence>
<feature type="domain" description="Response regulatory" evidence="3">
    <location>
        <begin position="5"/>
        <end position="123"/>
    </location>
</feature>
<dbReference type="AlphaFoldDB" id="A0A1F5G483"/>
<dbReference type="SUPFAM" id="SSF52172">
    <property type="entry name" value="CheY-like"/>
    <property type="match status" value="1"/>
</dbReference>
<dbReference type="Pfam" id="PF00072">
    <property type="entry name" value="Response_reg"/>
    <property type="match status" value="1"/>
</dbReference>
<gene>
    <name evidence="4" type="ORF">A2164_02690</name>
</gene>
<protein>
    <recommendedName>
        <fullName evidence="3">Response regulatory domain-containing protein</fullName>
    </recommendedName>
</protein>
<dbReference type="PROSITE" id="PS50110">
    <property type="entry name" value="RESPONSE_REGULATORY"/>
    <property type="match status" value="1"/>
</dbReference>
<dbReference type="InterPro" id="IPR001789">
    <property type="entry name" value="Sig_transdc_resp-reg_receiver"/>
</dbReference>
<dbReference type="GO" id="GO:0000160">
    <property type="term" value="P:phosphorelay signal transduction system"/>
    <property type="evidence" value="ECO:0007669"/>
    <property type="project" value="InterPro"/>
</dbReference>
<feature type="modified residue" description="4-aspartylphosphate" evidence="2">
    <location>
        <position position="54"/>
    </location>
</feature>
<organism evidence="4 5">
    <name type="scientific">Candidatus Curtissbacteria bacterium RBG_13_35_7</name>
    <dbReference type="NCBI Taxonomy" id="1797705"/>
    <lineage>
        <taxon>Bacteria</taxon>
        <taxon>Candidatus Curtissiibacteriota</taxon>
    </lineage>
</organism>
<dbReference type="PANTHER" id="PTHR44591:SF3">
    <property type="entry name" value="RESPONSE REGULATORY DOMAIN-CONTAINING PROTEIN"/>
    <property type="match status" value="1"/>
</dbReference>
<evidence type="ECO:0000256" key="2">
    <source>
        <dbReference type="PROSITE-ProRule" id="PRU00169"/>
    </source>
</evidence>
<dbReference type="CDD" id="cd00156">
    <property type="entry name" value="REC"/>
    <property type="match status" value="1"/>
</dbReference>
<evidence type="ECO:0000259" key="3">
    <source>
        <dbReference type="PROSITE" id="PS50110"/>
    </source>
</evidence>
<dbReference type="SMART" id="SM00448">
    <property type="entry name" value="REC"/>
    <property type="match status" value="1"/>
</dbReference>
<keyword evidence="1 2" id="KW-0597">Phosphoprotein</keyword>
<dbReference type="PANTHER" id="PTHR44591">
    <property type="entry name" value="STRESS RESPONSE REGULATOR PROTEIN 1"/>
    <property type="match status" value="1"/>
</dbReference>
<proteinExistence type="predicted"/>
<reference evidence="4 5" key="1">
    <citation type="journal article" date="2016" name="Nat. Commun.">
        <title>Thousands of microbial genomes shed light on interconnected biogeochemical processes in an aquifer system.</title>
        <authorList>
            <person name="Anantharaman K."/>
            <person name="Brown C.T."/>
            <person name="Hug L.A."/>
            <person name="Sharon I."/>
            <person name="Castelle C.J."/>
            <person name="Probst A.J."/>
            <person name="Thomas B.C."/>
            <person name="Singh A."/>
            <person name="Wilkins M.J."/>
            <person name="Karaoz U."/>
            <person name="Brodie E.L."/>
            <person name="Williams K.H."/>
            <person name="Hubbard S.S."/>
            <person name="Banfield J.F."/>
        </authorList>
    </citation>
    <scope>NUCLEOTIDE SEQUENCE [LARGE SCALE GENOMIC DNA]</scope>
</reference>
<sequence>MSDNKILLIEDDKFTRELYEEVIRDAGYGIDTAVNGQEGLAKIHQGGWDLILLDVMMPKMDGIDVLRKLKDDPPKTSNGPVIILTNLTNDPVLNAAYGLNAIDFVVKSNITPGDLLSYIKKYLNNSKNPKSQEVIPQKAS</sequence>
<dbReference type="Gene3D" id="3.40.50.2300">
    <property type="match status" value="1"/>
</dbReference>
<dbReference type="EMBL" id="MFAT01000020">
    <property type="protein sequence ID" value="OGD86686.1"/>
    <property type="molecule type" value="Genomic_DNA"/>
</dbReference>
<accession>A0A1F5G483</accession>
<evidence type="ECO:0000313" key="5">
    <source>
        <dbReference type="Proteomes" id="UP000176317"/>
    </source>
</evidence>
<dbReference type="Proteomes" id="UP000176317">
    <property type="component" value="Unassembled WGS sequence"/>
</dbReference>
<dbReference type="InterPro" id="IPR050595">
    <property type="entry name" value="Bact_response_regulator"/>
</dbReference>